<dbReference type="RefSeq" id="WP_103225623.1">
    <property type="nucleotide sequence ID" value="NZ_PPCN01000022.1"/>
</dbReference>
<name>A0A2S3UJJ2_9HYPH</name>
<evidence type="ECO:0000313" key="3">
    <source>
        <dbReference type="Proteomes" id="UP000236959"/>
    </source>
</evidence>
<dbReference type="AlphaFoldDB" id="A0A2S3UJJ2"/>
<dbReference type="OrthoDB" id="7619676at2"/>
<dbReference type="InterPro" id="IPR012312">
    <property type="entry name" value="Hemerythrin-like"/>
</dbReference>
<evidence type="ECO:0000259" key="1">
    <source>
        <dbReference type="Pfam" id="PF01814"/>
    </source>
</evidence>
<dbReference type="Proteomes" id="UP000236959">
    <property type="component" value="Unassembled WGS sequence"/>
</dbReference>
<keyword evidence="3" id="KW-1185">Reference proteome</keyword>
<comment type="caution">
    <text evidence="2">The sequence shown here is derived from an EMBL/GenBank/DDBJ whole genome shotgun (WGS) entry which is preliminary data.</text>
</comment>
<dbReference type="EMBL" id="PPCN01000022">
    <property type="protein sequence ID" value="POF27750.1"/>
    <property type="molecule type" value="Genomic_DNA"/>
</dbReference>
<dbReference type="Pfam" id="PF01814">
    <property type="entry name" value="Hemerythrin"/>
    <property type="match status" value="1"/>
</dbReference>
<protein>
    <submittedName>
        <fullName evidence="2">Hemerythrin-like domain-containing protein</fullName>
    </submittedName>
</protein>
<feature type="domain" description="Hemerythrin-like" evidence="1">
    <location>
        <begin position="25"/>
        <end position="158"/>
    </location>
</feature>
<gene>
    <name evidence="2" type="ORF">CLV41_12230</name>
</gene>
<reference evidence="2 3" key="1">
    <citation type="submission" date="2018-01" db="EMBL/GenBank/DDBJ databases">
        <title>Genomic Encyclopedia of Archaeal and Bacterial Type Strains, Phase II (KMG-II): from individual species to whole genera.</title>
        <authorList>
            <person name="Goeker M."/>
        </authorList>
    </citation>
    <scope>NUCLEOTIDE SEQUENCE [LARGE SCALE GENOMIC DNA]</scope>
    <source>
        <strain evidence="2 3">DSM 17023</strain>
    </source>
</reference>
<evidence type="ECO:0000313" key="2">
    <source>
        <dbReference type="EMBL" id="POF27750.1"/>
    </source>
</evidence>
<organism evidence="2 3">
    <name type="scientific">Roseibium marinum</name>
    <dbReference type="NCBI Taxonomy" id="281252"/>
    <lineage>
        <taxon>Bacteria</taxon>
        <taxon>Pseudomonadati</taxon>
        <taxon>Pseudomonadota</taxon>
        <taxon>Alphaproteobacteria</taxon>
        <taxon>Hyphomicrobiales</taxon>
        <taxon>Stappiaceae</taxon>
        <taxon>Roseibium</taxon>
    </lineage>
</organism>
<dbReference type="Gene3D" id="1.20.120.520">
    <property type="entry name" value="nmb1532 protein domain like"/>
    <property type="match status" value="1"/>
</dbReference>
<sequence>MTRGAARGWAAAGGETVRIGVLENPLDFLAEDHVREREVCALIDKLAAGSPVNDSERHMLLAFLNEQLPQHLADEDIDLFPLMLQRCAPDEEIDKVIHELLAGHGTTRLDAPAIAGLIEAGERELPAFSKKMRTRMTGFAHQARQDLIVENAIILPLARAHLTKNDLAKMKTHMLERRSSDVPPLCVYVPRQQP</sequence>
<proteinExistence type="predicted"/>
<accession>A0A2S3UJJ2</accession>